<reference evidence="2 3" key="1">
    <citation type="journal article" date="2016" name="Mol. Biol. Evol.">
        <title>Comparative Genomics of Early-Diverging Mushroom-Forming Fungi Provides Insights into the Origins of Lignocellulose Decay Capabilities.</title>
        <authorList>
            <person name="Nagy L.G."/>
            <person name="Riley R."/>
            <person name="Tritt A."/>
            <person name="Adam C."/>
            <person name="Daum C."/>
            <person name="Floudas D."/>
            <person name="Sun H."/>
            <person name="Yadav J.S."/>
            <person name="Pangilinan J."/>
            <person name="Larsson K.H."/>
            <person name="Matsuura K."/>
            <person name="Barry K."/>
            <person name="Labutti K."/>
            <person name="Kuo R."/>
            <person name="Ohm R.A."/>
            <person name="Bhattacharya S.S."/>
            <person name="Shirouzu T."/>
            <person name="Yoshinaga Y."/>
            <person name="Martin F.M."/>
            <person name="Grigoriev I.V."/>
            <person name="Hibbett D.S."/>
        </authorList>
    </citation>
    <scope>NUCLEOTIDE SEQUENCE [LARGE SCALE GENOMIC DNA]</scope>
    <source>
        <strain evidence="2 3">L-15889</strain>
    </source>
</reference>
<dbReference type="OrthoDB" id="2803693at2759"/>
<gene>
    <name evidence="2" type="ORF">DAEQUDRAFT_721869</name>
</gene>
<evidence type="ECO:0000256" key="1">
    <source>
        <dbReference type="SAM" id="MobiDB-lite"/>
    </source>
</evidence>
<accession>A0A165TDF3</accession>
<evidence type="ECO:0000313" key="2">
    <source>
        <dbReference type="EMBL" id="KZT73279.1"/>
    </source>
</evidence>
<feature type="region of interest" description="Disordered" evidence="1">
    <location>
        <begin position="53"/>
        <end position="103"/>
    </location>
</feature>
<feature type="region of interest" description="Disordered" evidence="1">
    <location>
        <begin position="273"/>
        <end position="305"/>
    </location>
</feature>
<feature type="region of interest" description="Disordered" evidence="1">
    <location>
        <begin position="1"/>
        <end position="23"/>
    </location>
</feature>
<feature type="region of interest" description="Disordered" evidence="1">
    <location>
        <begin position="180"/>
        <end position="241"/>
    </location>
</feature>
<organism evidence="2 3">
    <name type="scientific">Daedalea quercina L-15889</name>
    <dbReference type="NCBI Taxonomy" id="1314783"/>
    <lineage>
        <taxon>Eukaryota</taxon>
        <taxon>Fungi</taxon>
        <taxon>Dikarya</taxon>
        <taxon>Basidiomycota</taxon>
        <taxon>Agaricomycotina</taxon>
        <taxon>Agaricomycetes</taxon>
        <taxon>Polyporales</taxon>
        <taxon>Fomitopsis</taxon>
    </lineage>
</organism>
<feature type="compositionally biased region" description="Low complexity" evidence="1">
    <location>
        <begin position="66"/>
        <end position="91"/>
    </location>
</feature>
<protein>
    <submittedName>
        <fullName evidence="2">Uncharacterized protein</fullName>
    </submittedName>
</protein>
<keyword evidence="3" id="KW-1185">Reference proteome</keyword>
<name>A0A165TDF3_9APHY</name>
<dbReference type="Proteomes" id="UP000076727">
    <property type="component" value="Unassembled WGS sequence"/>
</dbReference>
<dbReference type="EMBL" id="KV429037">
    <property type="protein sequence ID" value="KZT73279.1"/>
    <property type="molecule type" value="Genomic_DNA"/>
</dbReference>
<feature type="compositionally biased region" description="Polar residues" evidence="1">
    <location>
        <begin position="219"/>
        <end position="228"/>
    </location>
</feature>
<proteinExistence type="predicted"/>
<feature type="region of interest" description="Disordered" evidence="1">
    <location>
        <begin position="119"/>
        <end position="157"/>
    </location>
</feature>
<feature type="compositionally biased region" description="Low complexity" evidence="1">
    <location>
        <begin position="189"/>
        <end position="218"/>
    </location>
</feature>
<feature type="compositionally biased region" description="Polar residues" evidence="1">
    <location>
        <begin position="129"/>
        <end position="138"/>
    </location>
</feature>
<dbReference type="AlphaFoldDB" id="A0A165TDF3"/>
<evidence type="ECO:0000313" key="3">
    <source>
        <dbReference type="Proteomes" id="UP000076727"/>
    </source>
</evidence>
<sequence length="329" mass="34286">MSKTSNSSTVQGPSSYEKWRQAGKAKKLPWHAPLTAPLAWLALASPVQLFFENIPLPPSETGTDEASSSDASVSPGASENVSGRSSDSSPSEPATTLAVPNASASSVNLLAQVGAIRRRPAGSAAMSVAPSSRSSKSINPHRKVVSRIPSRMRHPDGRPLNAIPGVVFAQRYTNPISMPFSVSLRRSDGGQSSTSSSSGETSTSASSDSGPSSGQGSTATLGDPSQDSFGVDTPRVGAQLTSGKIGSLRRLGTKIRKSVSLRSRSASLNIDGRRGARFRPSPLGSPQRVVMRPGVSRSRSRSLSSSLSLPYGLGVEINASELGWEYSLP</sequence>
<feature type="compositionally biased region" description="Polar residues" evidence="1">
    <location>
        <begin position="1"/>
        <end position="14"/>
    </location>
</feature>